<dbReference type="Proteomes" id="UP001156870">
    <property type="component" value="Unassembled WGS sequence"/>
</dbReference>
<protein>
    <submittedName>
        <fullName evidence="2">Uncharacterized protein</fullName>
    </submittedName>
</protein>
<keyword evidence="1" id="KW-0732">Signal</keyword>
<organism evidence="2 3">
    <name type="scientific">Marinibactrum halimedae</name>
    <dbReference type="NCBI Taxonomy" id="1444977"/>
    <lineage>
        <taxon>Bacteria</taxon>
        <taxon>Pseudomonadati</taxon>
        <taxon>Pseudomonadota</taxon>
        <taxon>Gammaproteobacteria</taxon>
        <taxon>Cellvibrionales</taxon>
        <taxon>Cellvibrionaceae</taxon>
        <taxon>Marinibactrum</taxon>
    </lineage>
</organism>
<accession>A0AA37WMR4</accession>
<sequence>MTFRTLCGVTAAFAISASGLVGAADFSVPSLSRCLDDMGSSNTSDPKVFNLNVDDIYYDAEDVRDFAVQAVVNMTENFASEGSECRTFSQPMNRETVTCEEIGGVDACIIPSDAGEFIVVRDYVDSANIVLTEYDSDYRYFPKIDAKNDQESLWLPNPSSCYSELLEGLVESEYFSDSQAYSVDVSNYTYFDDFRYVLARSTRDVVGNVAAQNEACHVVTEAHPATEAECLYREGKPSLCGITSTDSGFFVYISDAETQMHVLFNRWD</sequence>
<feature type="signal peptide" evidence="1">
    <location>
        <begin position="1"/>
        <end position="23"/>
    </location>
</feature>
<reference evidence="2 3" key="1">
    <citation type="journal article" date="2014" name="Int. J. Syst. Evol. Microbiol.">
        <title>Complete genome sequence of Corynebacterium casei LMG S-19264T (=DSM 44701T), isolated from a smear-ripened cheese.</title>
        <authorList>
            <consortium name="US DOE Joint Genome Institute (JGI-PGF)"/>
            <person name="Walter F."/>
            <person name="Albersmeier A."/>
            <person name="Kalinowski J."/>
            <person name="Ruckert C."/>
        </authorList>
    </citation>
    <scope>NUCLEOTIDE SEQUENCE [LARGE SCALE GENOMIC DNA]</scope>
    <source>
        <strain evidence="2 3">NBRC 110095</strain>
    </source>
</reference>
<proteinExistence type="predicted"/>
<dbReference type="EMBL" id="BSPD01000002">
    <property type="protein sequence ID" value="GLS24352.1"/>
    <property type="molecule type" value="Genomic_DNA"/>
</dbReference>
<evidence type="ECO:0000313" key="2">
    <source>
        <dbReference type="EMBL" id="GLS24352.1"/>
    </source>
</evidence>
<evidence type="ECO:0000256" key="1">
    <source>
        <dbReference type="SAM" id="SignalP"/>
    </source>
</evidence>
<evidence type="ECO:0000313" key="3">
    <source>
        <dbReference type="Proteomes" id="UP001156870"/>
    </source>
</evidence>
<feature type="chain" id="PRO_5041354770" evidence="1">
    <location>
        <begin position="24"/>
        <end position="268"/>
    </location>
</feature>
<name>A0AA37WMR4_9GAMM</name>
<comment type="caution">
    <text evidence="2">The sequence shown here is derived from an EMBL/GenBank/DDBJ whole genome shotgun (WGS) entry which is preliminary data.</text>
</comment>
<dbReference type="RefSeq" id="WP_232594856.1">
    <property type="nucleotide sequence ID" value="NZ_BSPD01000002.1"/>
</dbReference>
<gene>
    <name evidence="2" type="ORF">GCM10007877_00630</name>
</gene>
<dbReference type="AlphaFoldDB" id="A0AA37WMR4"/>
<keyword evidence="3" id="KW-1185">Reference proteome</keyword>